<dbReference type="RefSeq" id="WP_343970767.1">
    <property type="nucleotide sequence ID" value="NZ_BAAAJG010000002.1"/>
</dbReference>
<dbReference type="SMART" id="SM00894">
    <property type="entry name" value="Excalibur"/>
    <property type="match status" value="2"/>
</dbReference>
<protein>
    <submittedName>
        <fullName evidence="4">Excalibur calcium-binding domain-containing protein</fullName>
    </submittedName>
</protein>
<evidence type="ECO:0000313" key="5">
    <source>
        <dbReference type="Proteomes" id="UP001597145"/>
    </source>
</evidence>
<dbReference type="InterPro" id="IPR008613">
    <property type="entry name" value="Excalibur_Ca-bd_domain"/>
</dbReference>
<evidence type="ECO:0000256" key="1">
    <source>
        <dbReference type="SAM" id="MobiDB-lite"/>
    </source>
</evidence>
<sequence>MAVSTRIAAVAAALSAAIVVAMAGTAIAFEDVGCSDFAYQEDAQKLLDQDKSDPHGLDGGPDGPADGVACESLPRRADTTSTSDVVDDTSTTTPTNLRPNTTPSDVPDVDESDVGAVAESGTATPTTPSSSTSPTTVEAPAVDRDCPDFATQADAQVAFVSAPGDPERLDADNDGIACEDQFGTEGNQVAVVPVGGVATGGTPKL</sequence>
<feature type="compositionally biased region" description="Low complexity" evidence="1">
    <location>
        <begin position="79"/>
        <end position="106"/>
    </location>
</feature>
<gene>
    <name evidence="4" type="ORF">ACFSCY_15540</name>
</gene>
<dbReference type="Proteomes" id="UP001597145">
    <property type="component" value="Unassembled WGS sequence"/>
</dbReference>
<feature type="signal peptide" evidence="2">
    <location>
        <begin position="1"/>
        <end position="23"/>
    </location>
</feature>
<dbReference type="Pfam" id="PF05901">
    <property type="entry name" value="Excalibur"/>
    <property type="match status" value="1"/>
</dbReference>
<keyword evidence="2" id="KW-0732">Signal</keyword>
<evidence type="ECO:0000256" key="2">
    <source>
        <dbReference type="SAM" id="SignalP"/>
    </source>
</evidence>
<feature type="domain" description="Excalibur calcium-binding" evidence="3">
    <location>
        <begin position="142"/>
        <end position="179"/>
    </location>
</feature>
<feature type="domain" description="Excalibur calcium-binding" evidence="3">
    <location>
        <begin position="30"/>
        <end position="71"/>
    </location>
</feature>
<keyword evidence="5" id="KW-1185">Reference proteome</keyword>
<feature type="compositionally biased region" description="Low complexity" evidence="1">
    <location>
        <begin position="124"/>
        <end position="136"/>
    </location>
</feature>
<feature type="chain" id="PRO_5045064448" evidence="2">
    <location>
        <begin position="24"/>
        <end position="205"/>
    </location>
</feature>
<dbReference type="EMBL" id="JBHUCP010000009">
    <property type="protein sequence ID" value="MFD1530858.1"/>
    <property type="molecule type" value="Genomic_DNA"/>
</dbReference>
<evidence type="ECO:0000313" key="4">
    <source>
        <dbReference type="EMBL" id="MFD1530858.1"/>
    </source>
</evidence>
<reference evidence="5" key="1">
    <citation type="journal article" date="2019" name="Int. J. Syst. Evol. Microbiol.">
        <title>The Global Catalogue of Microorganisms (GCM) 10K type strain sequencing project: providing services to taxonomists for standard genome sequencing and annotation.</title>
        <authorList>
            <consortium name="The Broad Institute Genomics Platform"/>
            <consortium name="The Broad Institute Genome Sequencing Center for Infectious Disease"/>
            <person name="Wu L."/>
            <person name="Ma J."/>
        </authorList>
    </citation>
    <scope>NUCLEOTIDE SEQUENCE [LARGE SCALE GENOMIC DNA]</scope>
    <source>
        <strain evidence="5">JCM 12165</strain>
    </source>
</reference>
<evidence type="ECO:0000259" key="3">
    <source>
        <dbReference type="SMART" id="SM00894"/>
    </source>
</evidence>
<proteinExistence type="predicted"/>
<comment type="caution">
    <text evidence="4">The sequence shown here is derived from an EMBL/GenBank/DDBJ whole genome shotgun (WGS) entry which is preliminary data.</text>
</comment>
<feature type="region of interest" description="Disordered" evidence="1">
    <location>
        <begin position="49"/>
        <end position="145"/>
    </location>
</feature>
<name>A0ABW4FJT0_9PSEU</name>
<organism evidence="4 5">
    <name type="scientific">Pseudonocardia aurantiaca</name>
    <dbReference type="NCBI Taxonomy" id="75290"/>
    <lineage>
        <taxon>Bacteria</taxon>
        <taxon>Bacillati</taxon>
        <taxon>Actinomycetota</taxon>
        <taxon>Actinomycetes</taxon>
        <taxon>Pseudonocardiales</taxon>
        <taxon>Pseudonocardiaceae</taxon>
        <taxon>Pseudonocardia</taxon>
    </lineage>
</organism>
<accession>A0ABW4FJT0</accession>